<dbReference type="Proteomes" id="UP001332192">
    <property type="component" value="Chromosome"/>
</dbReference>
<evidence type="ECO:0000313" key="2">
    <source>
        <dbReference type="EMBL" id="WRP16030.1"/>
    </source>
</evidence>
<dbReference type="SUPFAM" id="SSF52317">
    <property type="entry name" value="Class I glutamine amidotransferase-like"/>
    <property type="match status" value="1"/>
</dbReference>
<evidence type="ECO:0000259" key="1">
    <source>
        <dbReference type="Pfam" id="PF10633"/>
    </source>
</evidence>
<dbReference type="InterPro" id="IPR024078">
    <property type="entry name" value="LmbE-like_dom_sf"/>
</dbReference>
<reference evidence="2 3" key="1">
    <citation type="journal article" date="2024" name="Front. Microbiol.">
        <title>Novel thermophilic genera Geochorda gen. nov. and Carboxydochorda gen. nov. from the deep terrestrial subsurface reveal the ecophysiological diversity in the class Limnochordia.</title>
        <authorList>
            <person name="Karnachuk O.V."/>
            <person name="Lukina A.P."/>
            <person name="Avakyan M.R."/>
            <person name="Kadnikov V.V."/>
            <person name="Begmatov S."/>
            <person name="Beletsky A.V."/>
            <person name="Vlasova K.G."/>
            <person name="Novikov A.A."/>
            <person name="Shcherbakova V.A."/>
            <person name="Mardanov A.V."/>
            <person name="Ravin N.V."/>
        </authorList>
    </citation>
    <scope>NUCLEOTIDE SEQUENCE [LARGE SCALE GENOMIC DNA]</scope>
    <source>
        <strain evidence="2 3">L945</strain>
    </source>
</reference>
<dbReference type="EMBL" id="CP141615">
    <property type="protein sequence ID" value="WRP16030.1"/>
    <property type="molecule type" value="Genomic_DNA"/>
</dbReference>
<dbReference type="InterPro" id="IPR003737">
    <property type="entry name" value="GlcNAc_PI_deacetylase-related"/>
</dbReference>
<dbReference type="RefSeq" id="WP_324715303.1">
    <property type="nucleotide sequence ID" value="NZ_CP141615.1"/>
</dbReference>
<keyword evidence="3" id="KW-1185">Reference proteome</keyword>
<dbReference type="Pfam" id="PF10633">
    <property type="entry name" value="NPCBM_assoc"/>
    <property type="match status" value="1"/>
</dbReference>
<dbReference type="Pfam" id="PF02585">
    <property type="entry name" value="PIG-L"/>
    <property type="match status" value="1"/>
</dbReference>
<name>A0ABZ1BT74_9FIRM</name>
<organism evidence="2 3">
    <name type="scientific">Carboxydichorda subterranea</name>
    <dbReference type="NCBI Taxonomy" id="3109565"/>
    <lineage>
        <taxon>Bacteria</taxon>
        <taxon>Bacillati</taxon>
        <taxon>Bacillota</taxon>
        <taxon>Limnochordia</taxon>
        <taxon>Limnochordales</taxon>
        <taxon>Geochordaceae</taxon>
        <taxon>Carboxydichorda</taxon>
    </lineage>
</organism>
<dbReference type="Gene3D" id="3.40.50.10320">
    <property type="entry name" value="LmbE-like"/>
    <property type="match status" value="1"/>
</dbReference>
<accession>A0ABZ1BT74</accession>
<proteinExistence type="predicted"/>
<gene>
    <name evidence="2" type="ORF">U7230_07885</name>
</gene>
<sequence>MAATDTWTAAQEPGLPFGCLPGAPDRSLLALEQAIRPLTTVLSLMNVGAHPDDELSALLAMASRGLGVRTISVIATRGEGGQNLIGPERDRLLGLLRTRELEEASRLLGVRLRFLGDTRGDPIYDFGFSRSPEETLQHWGAEHTLRRLVRVIREERPDVVVTSFRDEYGQHGHHRAITRLTLQAARIAGDPAAFPEQLSGGLGPWTVKKVYVPANPAMEAGDVYLSTEPGEPTVVIDLGRFDEALGLSYAQLGEASRRLHRSQGMGRRPAPGPQLFYAELVHATGQLLRARAAERSLFDGLAWTVGDLAGGLPAGSEAVSDRLTRIHRAIEAIVRAFPDRSRVLEATHRALAEVRALLGWLDAPREAHCPAGDARAFEARLPGELAADLRFRLKVKEGQLARLSAVAALLVAELESSAYELTPGDAVTLRLRAYNGGQRTLRNVRLELQLPAGWSSCPAGGQEEPQPVGPHQVAERAFRVHAPPGGPYFDPYHLPEIRGVVHYELDGEEGGAAPVSLPVELPRPLALLPEVSVAFDPDRHLFNLQPVTAGGSPPALSVDVLVRHHGRTPREVAVRLNVERGDARGAPQPAPSNQWTGGWDVEPDVARVGLEGQDVRRLTFMLRPRPGLVAGRWALRASVAPGTEPARAGASTGEGTTVQAVEYPHVGRTHLLSPAVASVQVFAWQVAPVRVGYVTGGFDSVPDHLRRMGVSVRLLSPQELRAGDLGAYDTIVVGLYAYGARDDLRAANRRLLDYVQAGGHLVVQLHRPQDGWDPERTPPYRLEIGRPSFRWRVTDETAPVEILEPAHPLFRWPNAIGPSDWDGWVKERGLYFPMSWAPEFVPLVATGDPGHDVLKGGMLFARFGKGSYLYTSLSWHYQLDHLVPGAFRMMANMVSFPAHRPTA</sequence>
<dbReference type="InterPro" id="IPR029062">
    <property type="entry name" value="Class_I_gatase-like"/>
</dbReference>
<dbReference type="InterPro" id="IPR018905">
    <property type="entry name" value="A-galactase_NEW3"/>
</dbReference>
<evidence type="ECO:0000313" key="3">
    <source>
        <dbReference type="Proteomes" id="UP001332192"/>
    </source>
</evidence>
<feature type="domain" description="Alpha-galactosidase NEW3" evidence="1">
    <location>
        <begin position="422"/>
        <end position="490"/>
    </location>
</feature>
<dbReference type="SUPFAM" id="SSF102588">
    <property type="entry name" value="LmbE-like"/>
    <property type="match status" value="1"/>
</dbReference>
<protein>
    <submittedName>
        <fullName evidence="2">PIG-L family deacetylase</fullName>
    </submittedName>
</protein>